<dbReference type="HOGENOM" id="CLU_975991_0_0_11"/>
<gene>
    <name evidence="1" type="ordered locus">Mflv_2411</name>
</gene>
<organism evidence="1">
    <name type="scientific">Mycolicibacterium gilvum (strain PYR-GCK)</name>
    <name type="common">Mycobacterium gilvum (strain PYR-GCK)</name>
    <dbReference type="NCBI Taxonomy" id="350054"/>
    <lineage>
        <taxon>Bacteria</taxon>
        <taxon>Bacillati</taxon>
        <taxon>Actinomycetota</taxon>
        <taxon>Actinomycetes</taxon>
        <taxon>Mycobacteriales</taxon>
        <taxon>Mycobacteriaceae</taxon>
        <taxon>Mycolicibacterium</taxon>
    </lineage>
</organism>
<evidence type="ECO:0000313" key="1">
    <source>
        <dbReference type="EMBL" id="ABP44888.1"/>
    </source>
</evidence>
<reference evidence="1" key="2">
    <citation type="journal article" date="2013" name="PLoS ONE">
        <title>A Gene Expression Study of the Activities of Aromatic Ring-Cleavage Dioxygenases in Mycobacterium gilvum PYR-GCK to Changes in Salinity and pH during Pyrene Degradation.</title>
        <authorList>
            <person name="Badejo A.C."/>
            <person name="Badejo A.O."/>
            <person name="Shin K.H."/>
            <person name="Chai Y.G."/>
        </authorList>
    </citation>
    <scope>NUCLEOTIDE SEQUENCE [LARGE SCALE GENOMIC DNA]</scope>
    <source>
        <strain evidence="1">PYR-GCK</strain>
    </source>
</reference>
<dbReference type="PROSITE" id="PS51257">
    <property type="entry name" value="PROKAR_LIPOPROTEIN"/>
    <property type="match status" value="1"/>
</dbReference>
<name>A4T8A6_MYCGI</name>
<dbReference type="KEGG" id="mgi:Mflv_2411"/>
<dbReference type="AlphaFoldDB" id="A4T8A6"/>
<accession>A4T8A6</accession>
<protein>
    <submittedName>
        <fullName evidence="1">Uncharacterized protein</fullName>
    </submittedName>
</protein>
<proteinExistence type="predicted"/>
<dbReference type="EMBL" id="CP000656">
    <property type="protein sequence ID" value="ABP44888.1"/>
    <property type="molecule type" value="Genomic_DNA"/>
</dbReference>
<dbReference type="STRING" id="350054.Mflv_2411"/>
<reference evidence="1" key="1">
    <citation type="submission" date="2007-04" db="EMBL/GenBank/DDBJ databases">
        <authorList>
            <consortium name="US DOE Joint Genome Institute"/>
            <person name="Copeland A."/>
            <person name="Lucas S."/>
            <person name="Lapidus A."/>
            <person name="Barry K."/>
            <person name="Detter J.C."/>
            <person name="Glavina del Rio T."/>
            <person name="Hammon N."/>
            <person name="Israni S."/>
            <person name="Dalin E."/>
            <person name="Tice H."/>
            <person name="Pitluck S."/>
            <person name="Chain P."/>
            <person name="Malfatti S."/>
            <person name="Shin M."/>
            <person name="Vergez L."/>
            <person name="Schmutz J."/>
            <person name="Larimer F."/>
            <person name="Land M."/>
            <person name="Hauser L."/>
            <person name="Kyrpides N."/>
            <person name="Mikhailova N."/>
            <person name="Miller C."/>
            <person name="Richardson P."/>
        </authorList>
    </citation>
    <scope>NUCLEOTIDE SEQUENCE</scope>
    <source>
        <strain evidence="1">PYR-GCK</strain>
    </source>
</reference>
<dbReference type="eggNOG" id="ENOG5031QEM">
    <property type="taxonomic scope" value="Bacteria"/>
</dbReference>
<sequence>MGEPRRRVGRSRSSDGSAIIWVVVACAGGRITGDRTRRRGEAPIMIKQIELRLVDGSAPSGEIALKDLSGIAAALQELVTRLSREAADAAGPGRSKQYVEEFAELRLDGITAGSTLLTVSKGPTDKLDVEVPGLSDADDRLWDILLAIGADRRPAWASTLVAESAGKLAAALRGAAPTTVISSPDRADVHIDGTQIHVETWATNRASSVGSATAAGWLEKVDLHSHTFRIRDDVGNTVELRRVVDDHAAGRLVGQWVTAEGEATLSPAGRVVVLTHARVHETGDPAAAFLGSRVIPLDEILASAPGPDPNGGLDLTEEEWAAFLEAIRS</sequence>